<dbReference type="InterPro" id="IPR029058">
    <property type="entry name" value="AB_hydrolase_fold"/>
</dbReference>
<dbReference type="RefSeq" id="WP_263413766.1">
    <property type="nucleotide sequence ID" value="NZ_BAABBH010000001.1"/>
</dbReference>
<feature type="signal peptide" evidence="1">
    <location>
        <begin position="1"/>
        <end position="22"/>
    </location>
</feature>
<accession>A0ABW9KG28</accession>
<name>A0ABW9KG28_9BACT</name>
<dbReference type="EMBL" id="JBJYXY010000001">
    <property type="protein sequence ID" value="MFN2974674.1"/>
    <property type="molecule type" value="Genomic_DNA"/>
</dbReference>
<dbReference type="SUPFAM" id="SSF53474">
    <property type="entry name" value="alpha/beta-Hydrolases"/>
    <property type="match status" value="1"/>
</dbReference>
<dbReference type="Gene3D" id="3.40.50.1820">
    <property type="entry name" value="alpha/beta hydrolase"/>
    <property type="match status" value="1"/>
</dbReference>
<dbReference type="Proteomes" id="UP001634747">
    <property type="component" value="Unassembled WGS sequence"/>
</dbReference>
<evidence type="ECO:0000313" key="3">
    <source>
        <dbReference type="Proteomes" id="UP001634747"/>
    </source>
</evidence>
<evidence type="ECO:0000313" key="2">
    <source>
        <dbReference type="EMBL" id="MFN2974674.1"/>
    </source>
</evidence>
<feature type="chain" id="PRO_5045421006" evidence="1">
    <location>
        <begin position="23"/>
        <end position="343"/>
    </location>
</feature>
<proteinExistence type="predicted"/>
<keyword evidence="3" id="KW-1185">Reference proteome</keyword>
<comment type="caution">
    <text evidence="2">The sequence shown here is derived from an EMBL/GenBank/DDBJ whole genome shotgun (WGS) entry which is preliminary data.</text>
</comment>
<protein>
    <submittedName>
        <fullName evidence="2">Uncharacterized protein</fullName>
    </submittedName>
</protein>
<sequence>MSGSFKRRGVAQACLSVLALLAALTCLSGCGSGYKQYPPGTALSVSANSIWMYPYVNEDLQGPCKYDLRLPTTSATVAGTLVIFERGDTADFYNDASVRAAMDQLHFAIVFAHECDSESTGDFQADSSKGPARVLFAALAGLAASSNHPELNTAGVVLYGYSAAGVLTATLVNQVPDRVRGAIEYIAGDAHVDIAQVLPNAGAVSVPSLILANAEDSNSGTTRIQAYFTAGHTAKAPWAFGVQHATNHCCSLSTRSIVLPWIASVVGASGSQQIGAATFASPSYGRFTCIPNQTQDVFDDLNCEFSSAAVQETVPLKGSYSWLPDETSAAAWRAWVLNPSTNN</sequence>
<reference evidence="2 3" key="1">
    <citation type="submission" date="2024-12" db="EMBL/GenBank/DDBJ databases">
        <authorList>
            <person name="Lee Y."/>
        </authorList>
    </citation>
    <scope>NUCLEOTIDE SEQUENCE [LARGE SCALE GENOMIC DNA]</scope>
    <source>
        <strain evidence="2 3">03SUJ4</strain>
    </source>
</reference>
<evidence type="ECO:0000256" key="1">
    <source>
        <dbReference type="SAM" id="SignalP"/>
    </source>
</evidence>
<organism evidence="2 3">
    <name type="scientific">Terriglobus aquaticus</name>
    <dbReference type="NCBI Taxonomy" id="940139"/>
    <lineage>
        <taxon>Bacteria</taxon>
        <taxon>Pseudomonadati</taxon>
        <taxon>Acidobacteriota</taxon>
        <taxon>Terriglobia</taxon>
        <taxon>Terriglobales</taxon>
        <taxon>Acidobacteriaceae</taxon>
        <taxon>Terriglobus</taxon>
    </lineage>
</organism>
<keyword evidence="1" id="KW-0732">Signal</keyword>
<gene>
    <name evidence="2" type="ORF">ACK2TP_02775</name>
</gene>